<dbReference type="AlphaFoldDB" id="A0A8C6ZG33"/>
<dbReference type="Ensembl" id="ENSNPET00000013647.1">
    <property type="protein sequence ID" value="ENSNPEP00000013317.1"/>
    <property type="gene ID" value="ENSNPEG00000009957.1"/>
</dbReference>
<sequence length="112" mass="13005">MKLILTVKNVLDLDKVIGCNHVIVSVFKHLFSFGLCFHFIAQIFSHLNKTPSVFFTDLVSFLPPPFLSSDSLNQNWPSFPGLCPILLHAFLHCFFFFFFFFNRIFKVILTNL</sequence>
<evidence type="ECO:0000313" key="3">
    <source>
        <dbReference type="Proteomes" id="UP000694420"/>
    </source>
</evidence>
<reference evidence="2" key="2">
    <citation type="submission" date="2025-09" db="UniProtKB">
        <authorList>
            <consortium name="Ensembl"/>
        </authorList>
    </citation>
    <scope>IDENTIFICATION</scope>
</reference>
<dbReference type="Proteomes" id="UP000694420">
    <property type="component" value="Unplaced"/>
</dbReference>
<keyword evidence="1" id="KW-0472">Membrane</keyword>
<keyword evidence="3" id="KW-1185">Reference proteome</keyword>
<evidence type="ECO:0000256" key="1">
    <source>
        <dbReference type="SAM" id="Phobius"/>
    </source>
</evidence>
<protein>
    <submittedName>
        <fullName evidence="2">Uncharacterized protein</fullName>
    </submittedName>
</protein>
<organism evidence="2 3">
    <name type="scientific">Nothoprocta perdicaria</name>
    <name type="common">Chilean tinamou</name>
    <name type="synonym">Crypturus perdicarius</name>
    <dbReference type="NCBI Taxonomy" id="30464"/>
    <lineage>
        <taxon>Eukaryota</taxon>
        <taxon>Metazoa</taxon>
        <taxon>Chordata</taxon>
        <taxon>Craniata</taxon>
        <taxon>Vertebrata</taxon>
        <taxon>Euteleostomi</taxon>
        <taxon>Archelosauria</taxon>
        <taxon>Archosauria</taxon>
        <taxon>Dinosauria</taxon>
        <taxon>Saurischia</taxon>
        <taxon>Theropoda</taxon>
        <taxon>Coelurosauria</taxon>
        <taxon>Aves</taxon>
        <taxon>Palaeognathae</taxon>
        <taxon>Tinamiformes</taxon>
        <taxon>Tinamidae</taxon>
        <taxon>Nothoprocta</taxon>
    </lineage>
</organism>
<name>A0A8C6ZG33_NOTPE</name>
<feature type="transmembrane region" description="Helical" evidence="1">
    <location>
        <begin position="79"/>
        <end position="101"/>
    </location>
</feature>
<feature type="transmembrane region" description="Helical" evidence="1">
    <location>
        <begin position="21"/>
        <end position="44"/>
    </location>
</feature>
<keyword evidence="1" id="KW-0812">Transmembrane</keyword>
<reference evidence="2" key="1">
    <citation type="submission" date="2025-08" db="UniProtKB">
        <authorList>
            <consortium name="Ensembl"/>
        </authorList>
    </citation>
    <scope>IDENTIFICATION</scope>
</reference>
<accession>A0A8C6ZG33</accession>
<proteinExistence type="predicted"/>
<keyword evidence="1" id="KW-1133">Transmembrane helix</keyword>
<evidence type="ECO:0000313" key="2">
    <source>
        <dbReference type="Ensembl" id="ENSNPEP00000013317.1"/>
    </source>
</evidence>